<dbReference type="InterPro" id="IPR036890">
    <property type="entry name" value="HATPase_C_sf"/>
</dbReference>
<reference evidence="1" key="1">
    <citation type="journal article" date="2021" name="Proc. Natl. Acad. Sci. U.S.A.">
        <title>A Catalog of Tens of Thousands of Viruses from Human Metagenomes Reveals Hidden Associations with Chronic Diseases.</title>
        <authorList>
            <person name="Tisza M.J."/>
            <person name="Buck C.B."/>
        </authorList>
    </citation>
    <scope>NUCLEOTIDE SEQUENCE</scope>
    <source>
        <strain evidence="1">CtXdu7</strain>
    </source>
</reference>
<protein>
    <submittedName>
        <fullName evidence="1">Histidine kinase-, DNA gyrase B-, and HSP90-like ATPase</fullName>
    </submittedName>
</protein>
<accession>A0A8S5RR22</accession>
<dbReference type="Gene3D" id="3.30.565.10">
    <property type="entry name" value="Histidine kinase-like ATPase, C-terminal domain"/>
    <property type="match status" value="1"/>
</dbReference>
<dbReference type="Pfam" id="PF13589">
    <property type="entry name" value="HATPase_c_3"/>
    <property type="match status" value="1"/>
</dbReference>
<dbReference type="GO" id="GO:0016301">
    <property type="term" value="F:kinase activity"/>
    <property type="evidence" value="ECO:0007669"/>
    <property type="project" value="UniProtKB-KW"/>
</dbReference>
<sequence>MQVSSTQVDNSYVVGSTQKINSFTLSNSKEFFDILSKNLYSDPLHAVIRETICNAWDSHIKAGKTNIPIKATYDGENIVVQDFGTGIPHEDIPIVYGVFGGSTKVLDDTQTGGFGLGCKAPFAITESFTVQNIYNGIKGIYTCIRSDPDNNGLPSIRTIVKVSTDEPNGITVTIPYSDDYSENRINSLIEDVIKFGGILANDNEDIKLPIEEEFTICKKGVSDPYLMVRYGNVTYPIDIKKVLPNRDTNKFDLGDITVIFEAKPNTLSIAPSREGLVYDEKTVDTLFGFFKRLDTLIKNNKNKALLKCIEILNRKDLYKLMSWSNLETYIFNRQYIYFYKYYEYNQLNKEDIVTLYSMYTDRARYGSRFNIKHFFKKFPSCINKAMKVYIYGFYPHKYRYEFFKIFGKDLKKAYILFNSSDNPYDKTIRLLDKNKKFSYFYFNNTIYLTNKITNFLIDRGSIVTGYLIPVKNKDREAKENYYKKLGFKVIYIPNESEPEKRTKRTKERRVINGDFVVTDKDVALEDINCYFDNRPSNGYVNKYATVLGQYFYNNSDHVDSEYFGDVFRNEITCVVSNHKSEVEMFQRRGIPTIKEYIKDYCKKNITKEIKEKAEFLYELITEPKYFTDYVKAKNSCTNKYSVALQHFINYKGLDEVRHHNYDISQHLKKMSPKEVIVCCNYIDDKLRKLEFSKEFKRFLTRIYLSKLNVYSIPDLNFKLVLSHADIQAIYNRLLRNRRK</sequence>
<organism evidence="1">
    <name type="scientific">Podoviridae sp. ctXdu7</name>
    <dbReference type="NCBI Taxonomy" id="2827618"/>
    <lineage>
        <taxon>Viruses</taxon>
        <taxon>Duplodnaviria</taxon>
        <taxon>Heunggongvirae</taxon>
        <taxon>Uroviricota</taxon>
        <taxon>Caudoviricetes</taxon>
    </lineage>
</organism>
<proteinExistence type="predicted"/>
<keyword evidence="1" id="KW-0418">Kinase</keyword>
<evidence type="ECO:0000313" key="1">
    <source>
        <dbReference type="EMBL" id="DAE91952.1"/>
    </source>
</evidence>
<name>A0A8S5RR22_9CAUD</name>
<keyword evidence="1" id="KW-0808">Transferase</keyword>
<dbReference type="EMBL" id="BK057792">
    <property type="protein sequence ID" value="DAE91952.1"/>
    <property type="molecule type" value="Genomic_DNA"/>
</dbReference>
<dbReference type="SUPFAM" id="SSF55874">
    <property type="entry name" value="ATPase domain of HSP90 chaperone/DNA topoisomerase II/histidine kinase"/>
    <property type="match status" value="1"/>
</dbReference>